<feature type="region of interest" description="Disordered" evidence="1">
    <location>
        <begin position="1"/>
        <end position="23"/>
    </location>
</feature>
<dbReference type="Proteomes" id="UP000835052">
    <property type="component" value="Unassembled WGS sequence"/>
</dbReference>
<evidence type="ECO:0000256" key="1">
    <source>
        <dbReference type="SAM" id="MobiDB-lite"/>
    </source>
</evidence>
<evidence type="ECO:0000313" key="2">
    <source>
        <dbReference type="EMBL" id="CAD6195595.1"/>
    </source>
</evidence>
<evidence type="ECO:0000313" key="3">
    <source>
        <dbReference type="Proteomes" id="UP000835052"/>
    </source>
</evidence>
<dbReference type="AlphaFoldDB" id="A0A8S1HJW8"/>
<sequence length="148" mass="16274">MQRPGPVDGLAHKKKPDKVEIKKERERRWREACLETSTFGNNEKLRPQLGQAFVGGGLFQTAPNKSNKLATGRRAWQMNGGAASERSPEAGLRKKQCQFCRMYDDNGSEGASSASYLSKAHGTTVEDVGEDSIAASTKKVDNSPDVFW</sequence>
<reference evidence="2" key="1">
    <citation type="submission" date="2020-10" db="EMBL/GenBank/DDBJ databases">
        <authorList>
            <person name="Kikuchi T."/>
        </authorList>
    </citation>
    <scope>NUCLEOTIDE SEQUENCE</scope>
    <source>
        <strain evidence="2">NKZ352</strain>
    </source>
</reference>
<comment type="caution">
    <text evidence="2">The sequence shown here is derived from an EMBL/GenBank/DDBJ whole genome shotgun (WGS) entry which is preliminary data.</text>
</comment>
<gene>
    <name evidence="2" type="ORF">CAUJ_LOCUS11514</name>
</gene>
<accession>A0A8S1HJW8</accession>
<organism evidence="2 3">
    <name type="scientific">Caenorhabditis auriculariae</name>
    <dbReference type="NCBI Taxonomy" id="2777116"/>
    <lineage>
        <taxon>Eukaryota</taxon>
        <taxon>Metazoa</taxon>
        <taxon>Ecdysozoa</taxon>
        <taxon>Nematoda</taxon>
        <taxon>Chromadorea</taxon>
        <taxon>Rhabditida</taxon>
        <taxon>Rhabditina</taxon>
        <taxon>Rhabditomorpha</taxon>
        <taxon>Rhabditoidea</taxon>
        <taxon>Rhabditidae</taxon>
        <taxon>Peloderinae</taxon>
        <taxon>Caenorhabditis</taxon>
    </lineage>
</organism>
<name>A0A8S1HJW8_9PELO</name>
<dbReference type="EMBL" id="CAJGYM010000057">
    <property type="protein sequence ID" value="CAD6195595.1"/>
    <property type="molecule type" value="Genomic_DNA"/>
</dbReference>
<proteinExistence type="predicted"/>
<protein>
    <submittedName>
        <fullName evidence="2">Uncharacterized protein</fullName>
    </submittedName>
</protein>
<keyword evidence="3" id="KW-1185">Reference proteome</keyword>
<feature type="region of interest" description="Disordered" evidence="1">
    <location>
        <begin position="107"/>
        <end position="148"/>
    </location>
</feature>